<name>A0A838YVR7_9GAMM</name>
<sequence>MVLFSTNINADGNHSHFNCYSTDPDVGDSALWAGEAIELFSQNKYAESIKVVDACFNVFATEAVIMQKELDANKVKYPPVGRVTRNEKEKIHKNWAVNDVSMALWAKAVAHEKLGEIELAKKAYSQCIFLAHGRAWDPKGWFWNPAGDCINKARKLME</sequence>
<dbReference type="Proteomes" id="UP000585327">
    <property type="component" value="Unassembled WGS sequence"/>
</dbReference>
<proteinExistence type="predicted"/>
<gene>
    <name evidence="1" type="ORF">H2021_00265</name>
</gene>
<evidence type="ECO:0000313" key="2">
    <source>
        <dbReference type="Proteomes" id="UP000585327"/>
    </source>
</evidence>
<accession>A0A838YVR7</accession>
<dbReference type="InterPro" id="IPR011990">
    <property type="entry name" value="TPR-like_helical_dom_sf"/>
</dbReference>
<comment type="caution">
    <text evidence="1">The sequence shown here is derived from an EMBL/GenBank/DDBJ whole genome shotgun (WGS) entry which is preliminary data.</text>
</comment>
<dbReference type="EMBL" id="JACETM010000001">
    <property type="protein sequence ID" value="MBA4723628.1"/>
    <property type="molecule type" value="Genomic_DNA"/>
</dbReference>
<protein>
    <recommendedName>
        <fullName evidence="3">Tetratricopeptide repeat protein</fullName>
    </recommendedName>
</protein>
<dbReference type="AlphaFoldDB" id="A0A838YVR7"/>
<dbReference type="SUPFAM" id="SSF48452">
    <property type="entry name" value="TPR-like"/>
    <property type="match status" value="1"/>
</dbReference>
<reference evidence="1 2" key="1">
    <citation type="submission" date="2020-06" db="EMBL/GenBank/DDBJ databases">
        <title>Dysbiosis in marine aquaculture revealed through microbiome analysis: reverse ecology for environmental sustainability.</title>
        <authorList>
            <person name="Haro-Moreno J.M."/>
            <person name="Coutinho F.H."/>
            <person name="Zaragoza-Solas A."/>
            <person name="Picazo A."/>
            <person name="Almagro-Moreno S."/>
            <person name="Lopez-Perez M."/>
        </authorList>
    </citation>
    <scope>NUCLEOTIDE SEQUENCE [LARGE SCALE GENOMIC DNA]</scope>
    <source>
        <strain evidence="1">MCMED-G42</strain>
    </source>
</reference>
<evidence type="ECO:0008006" key="3">
    <source>
        <dbReference type="Google" id="ProtNLM"/>
    </source>
</evidence>
<evidence type="ECO:0000313" key="1">
    <source>
        <dbReference type="EMBL" id="MBA4723628.1"/>
    </source>
</evidence>
<organism evidence="1 2">
    <name type="scientific">SAR86 cluster bacterium</name>
    <dbReference type="NCBI Taxonomy" id="2030880"/>
    <lineage>
        <taxon>Bacteria</taxon>
        <taxon>Pseudomonadati</taxon>
        <taxon>Pseudomonadota</taxon>
        <taxon>Gammaproteobacteria</taxon>
        <taxon>SAR86 cluster</taxon>
    </lineage>
</organism>